<dbReference type="AlphaFoldDB" id="A0A291PGF3"/>
<evidence type="ECO:0000313" key="2">
    <source>
        <dbReference type="EMBL" id="ATJ90451.1"/>
    </source>
</evidence>
<sequence length="67" mass="8006">MLFPDSEFLKSADYDPETKTLIIKMRSGPRYRYNNVPQFIFDGLLKAQSKGRFFDTFIRDKFPTSRY</sequence>
<gene>
    <name evidence="2" type="ORF">CIW82_06860</name>
</gene>
<feature type="domain" description="KTSC" evidence="1">
    <location>
        <begin position="6"/>
        <end position="62"/>
    </location>
</feature>
<dbReference type="InterPro" id="IPR025309">
    <property type="entry name" value="KTSC_dom"/>
</dbReference>
<evidence type="ECO:0000313" key="3">
    <source>
        <dbReference type="Proteomes" id="UP000220394"/>
    </source>
</evidence>
<name>A0A291PGF3_9PROT</name>
<organism evidence="2 3">
    <name type="scientific">Acetobacter tropicalis</name>
    <dbReference type="NCBI Taxonomy" id="104102"/>
    <lineage>
        <taxon>Bacteria</taxon>
        <taxon>Pseudomonadati</taxon>
        <taxon>Pseudomonadota</taxon>
        <taxon>Alphaproteobacteria</taxon>
        <taxon>Acetobacterales</taxon>
        <taxon>Acetobacteraceae</taxon>
        <taxon>Acetobacter</taxon>
    </lineage>
</organism>
<protein>
    <submittedName>
        <fullName evidence="2">KTSC domain-containing protein</fullName>
    </submittedName>
</protein>
<evidence type="ECO:0000259" key="1">
    <source>
        <dbReference type="Pfam" id="PF13619"/>
    </source>
</evidence>
<dbReference type="EMBL" id="CP022699">
    <property type="protein sequence ID" value="ATJ90451.1"/>
    <property type="molecule type" value="Genomic_DNA"/>
</dbReference>
<proteinExistence type="predicted"/>
<dbReference type="Pfam" id="PF13619">
    <property type="entry name" value="KTSC"/>
    <property type="match status" value="1"/>
</dbReference>
<dbReference type="KEGG" id="ato:CIW82_06860"/>
<reference evidence="2 3" key="1">
    <citation type="submission" date="2017-08" db="EMBL/GenBank/DDBJ databases">
        <title>Complete Genome Sequence of Acetobacter tropicalis Oregon-R-modENCODE STRAIN BDGP1, an acetic acid bacterium isolated from Drosophila melanogaster gut.</title>
        <authorList>
            <person name="Wan K.H."/>
            <person name="Yu C."/>
            <person name="Park S."/>
            <person name="Hammonds A.S."/>
            <person name="Booth B.W."/>
            <person name="Celniker S.E."/>
        </authorList>
    </citation>
    <scope>NUCLEOTIDE SEQUENCE [LARGE SCALE GENOMIC DNA]</scope>
    <source>
        <strain evidence="2 3">BDGP1</strain>
    </source>
</reference>
<dbReference type="RefSeq" id="WP_086898578.1">
    <property type="nucleotide sequence ID" value="NZ_CP022699.1"/>
</dbReference>
<accession>A0A291PGF3</accession>
<dbReference type="Proteomes" id="UP000220394">
    <property type="component" value="Chromosome"/>
</dbReference>